<dbReference type="Proteomes" id="UP000623467">
    <property type="component" value="Unassembled WGS sequence"/>
</dbReference>
<evidence type="ECO:0000313" key="3">
    <source>
        <dbReference type="Proteomes" id="UP000623467"/>
    </source>
</evidence>
<keyword evidence="1" id="KW-0175">Coiled coil</keyword>
<name>A0A8H7DDH8_9AGAR</name>
<comment type="caution">
    <text evidence="2">The sequence shown here is derived from an EMBL/GenBank/DDBJ whole genome shotgun (WGS) entry which is preliminary data.</text>
</comment>
<proteinExistence type="predicted"/>
<sequence length="375" mass="42147">MLVSLATDRARVADLDAEILVLERSLSALRSQRARVQERLEAYKYPVLTLPNEIIAEIFTHYWTPIHPLFPRFTGLYSPTLLTQICHKWRGIALETPRLWRAISLPDANIPLEKQSGLTDAWLSRSRGCPISLQFDPALVEGELGTEIPTAIVPYRARLEQLVINRASLPQLRTFDGPMPILRHLELLLYDLNLLATKISFCEAPLLRTVLLNADAVQNTIMPWAQLTSLALHGLFPRECAPILQQTSNLVHCELALVEDLRDEDIPDVTLLTLESLTLTHIVEDHSVTGYLQTLTVPVLHSLRVPESFLGPNSIDTLKSFVSKSGCNLQELCITGTSSGFDSPYHAAFPSMKVSFADYAMSSAQWLMSKFRRRR</sequence>
<dbReference type="OrthoDB" id="3139566at2759"/>
<protein>
    <submittedName>
        <fullName evidence="2">F-box domain-containing protein</fullName>
    </submittedName>
</protein>
<feature type="coiled-coil region" evidence="1">
    <location>
        <begin position="12"/>
        <end position="39"/>
    </location>
</feature>
<gene>
    <name evidence="2" type="ORF">MSAN_00820300</name>
</gene>
<accession>A0A8H7DDH8</accession>
<evidence type="ECO:0000313" key="2">
    <source>
        <dbReference type="EMBL" id="KAF7367571.1"/>
    </source>
</evidence>
<dbReference type="EMBL" id="JACAZH010000005">
    <property type="protein sequence ID" value="KAF7367571.1"/>
    <property type="molecule type" value="Genomic_DNA"/>
</dbReference>
<keyword evidence="3" id="KW-1185">Reference proteome</keyword>
<reference evidence="2" key="1">
    <citation type="submission" date="2020-05" db="EMBL/GenBank/DDBJ databases">
        <title>Mycena genomes resolve the evolution of fungal bioluminescence.</title>
        <authorList>
            <person name="Tsai I.J."/>
        </authorList>
    </citation>
    <scope>NUCLEOTIDE SEQUENCE</scope>
    <source>
        <strain evidence="2">160909Yilan</strain>
    </source>
</reference>
<organism evidence="2 3">
    <name type="scientific">Mycena sanguinolenta</name>
    <dbReference type="NCBI Taxonomy" id="230812"/>
    <lineage>
        <taxon>Eukaryota</taxon>
        <taxon>Fungi</taxon>
        <taxon>Dikarya</taxon>
        <taxon>Basidiomycota</taxon>
        <taxon>Agaricomycotina</taxon>
        <taxon>Agaricomycetes</taxon>
        <taxon>Agaricomycetidae</taxon>
        <taxon>Agaricales</taxon>
        <taxon>Marasmiineae</taxon>
        <taxon>Mycenaceae</taxon>
        <taxon>Mycena</taxon>
    </lineage>
</organism>
<dbReference type="AlphaFoldDB" id="A0A8H7DDH8"/>
<evidence type="ECO:0000256" key="1">
    <source>
        <dbReference type="SAM" id="Coils"/>
    </source>
</evidence>